<evidence type="ECO:0000313" key="2">
    <source>
        <dbReference type="Proteomes" id="UP000253061"/>
    </source>
</evidence>
<reference evidence="1 2" key="1">
    <citation type="submission" date="2014-07" db="EMBL/GenBank/DDBJ databases">
        <title>Draft genome sequence of Thalassospira profundimaris R8-17.</title>
        <authorList>
            <person name="Lai Q."/>
            <person name="Shao Z."/>
        </authorList>
    </citation>
    <scope>NUCLEOTIDE SEQUENCE [LARGE SCALE GENOMIC DNA]</scope>
    <source>
        <strain evidence="1 2">R8-17</strain>
    </source>
</reference>
<protein>
    <submittedName>
        <fullName evidence="1">Uncharacterized protein</fullName>
    </submittedName>
</protein>
<comment type="caution">
    <text evidence="1">The sequence shown here is derived from an EMBL/GenBank/DDBJ whole genome shotgun (WGS) entry which is preliminary data.</text>
</comment>
<accession>A0A367VJN0</accession>
<dbReference type="AlphaFoldDB" id="A0A367VJN0"/>
<gene>
    <name evidence="1" type="ORF">TH6_02075</name>
</gene>
<sequence>MTVYERPDDQLPVLLASRDPGAANTLVAFLKIYTSNNFPDLRGRLDGVLKNHSLPPMQLAKFHVLIWQSSVWAFNEGSSKCFEKSRIEIDQVGNEKSLEAEIEFAKNVVDRIRPELLITGLDDVDAVRVRALWAQARANNVPIICLADVNFNINIRLKDIKGEDFIPHLLIVPTSTESRSASAHEVFKTQRVVFFDQLHEATLDTDDSRSMDCREAWAVGKDATVILYPSLVGRELRGKGRNVEFDEVLTAERLARLIGEGKMDELGVTDQIKNPHLIIRPHPRENAGKYSYMLEKEFGVLISVSDFGSAKDAMLSADYIIGLPGGFIAEARLRGCHVISI</sequence>
<organism evidence="1 2">
    <name type="scientific">Thalassospira profundimaris</name>
    <dbReference type="NCBI Taxonomy" id="502049"/>
    <lineage>
        <taxon>Bacteria</taxon>
        <taxon>Pseudomonadati</taxon>
        <taxon>Pseudomonadota</taxon>
        <taxon>Alphaproteobacteria</taxon>
        <taxon>Rhodospirillales</taxon>
        <taxon>Thalassospiraceae</taxon>
        <taxon>Thalassospira</taxon>
    </lineage>
</organism>
<name>A0A367VJN0_9PROT</name>
<dbReference type="Proteomes" id="UP000253061">
    <property type="component" value="Unassembled WGS sequence"/>
</dbReference>
<evidence type="ECO:0000313" key="1">
    <source>
        <dbReference type="EMBL" id="RCK25425.1"/>
    </source>
</evidence>
<proteinExistence type="predicted"/>
<dbReference type="EMBL" id="JPWB01000001">
    <property type="protein sequence ID" value="RCK25425.1"/>
    <property type="molecule type" value="Genomic_DNA"/>
</dbReference>
<dbReference type="RefSeq" id="WP_062956495.1">
    <property type="nucleotide sequence ID" value="NZ_JPWB01000001.1"/>
</dbReference>